<accession>A0A428R219</accession>
<dbReference type="OrthoDB" id="4870729at2759"/>
<feature type="compositionally biased region" description="Low complexity" evidence="1">
    <location>
        <begin position="85"/>
        <end position="101"/>
    </location>
</feature>
<comment type="caution">
    <text evidence="3">The sequence shown here is derived from an EMBL/GenBank/DDBJ whole genome shotgun (WGS) entry which is preliminary data.</text>
</comment>
<dbReference type="Proteomes" id="UP000288168">
    <property type="component" value="Unassembled WGS sequence"/>
</dbReference>
<sequence length="128" mass="13299">MKFYVVAAFTRENHLPGTLYPLLTILLVLSGVQAAESVSTTITCSSCTPHSSTPDMVTRSALPTISCSEKPLTVVTDESWSSSMPSGAAAPTGSMPSSTPSPAVPVNGASSNKMVFQSHLASAIQQVR</sequence>
<evidence type="ECO:0000313" key="4">
    <source>
        <dbReference type="Proteomes" id="UP000288168"/>
    </source>
</evidence>
<dbReference type="EMBL" id="NKCI01000006">
    <property type="protein sequence ID" value="RSL71538.1"/>
    <property type="molecule type" value="Genomic_DNA"/>
</dbReference>
<reference evidence="3 4" key="1">
    <citation type="submission" date="2017-06" db="EMBL/GenBank/DDBJ databases">
        <title>Comparative genomic analysis of Ambrosia Fusariam Clade fungi.</title>
        <authorList>
            <person name="Stajich J.E."/>
            <person name="Carrillo J."/>
            <person name="Kijimoto T."/>
            <person name="Eskalen A."/>
            <person name="O'Donnell K."/>
            <person name="Kasson M."/>
        </authorList>
    </citation>
    <scope>NUCLEOTIDE SEQUENCE [LARGE SCALE GENOMIC DNA]</scope>
    <source>
        <strain evidence="3 4">NRRL62584</strain>
    </source>
</reference>
<feature type="region of interest" description="Disordered" evidence="1">
    <location>
        <begin position="78"/>
        <end position="109"/>
    </location>
</feature>
<protein>
    <submittedName>
        <fullName evidence="3">Uncharacterized protein</fullName>
    </submittedName>
</protein>
<name>A0A428R219_9HYPO</name>
<feature type="signal peptide" evidence="2">
    <location>
        <begin position="1"/>
        <end position="34"/>
    </location>
</feature>
<gene>
    <name evidence="3" type="ORF">CEP54_001322</name>
</gene>
<organism evidence="3 4">
    <name type="scientific">Fusarium duplospermum</name>
    <dbReference type="NCBI Taxonomy" id="1325734"/>
    <lineage>
        <taxon>Eukaryota</taxon>
        <taxon>Fungi</taxon>
        <taxon>Dikarya</taxon>
        <taxon>Ascomycota</taxon>
        <taxon>Pezizomycotina</taxon>
        <taxon>Sordariomycetes</taxon>
        <taxon>Hypocreomycetidae</taxon>
        <taxon>Hypocreales</taxon>
        <taxon>Nectriaceae</taxon>
        <taxon>Fusarium</taxon>
        <taxon>Fusarium solani species complex</taxon>
    </lineage>
</organism>
<evidence type="ECO:0000256" key="1">
    <source>
        <dbReference type="SAM" id="MobiDB-lite"/>
    </source>
</evidence>
<keyword evidence="4" id="KW-1185">Reference proteome</keyword>
<keyword evidence="2" id="KW-0732">Signal</keyword>
<evidence type="ECO:0000313" key="3">
    <source>
        <dbReference type="EMBL" id="RSL71538.1"/>
    </source>
</evidence>
<feature type="chain" id="PRO_5019291378" evidence="2">
    <location>
        <begin position="35"/>
        <end position="128"/>
    </location>
</feature>
<dbReference type="AlphaFoldDB" id="A0A428R219"/>
<proteinExistence type="predicted"/>
<evidence type="ECO:0000256" key="2">
    <source>
        <dbReference type="SAM" id="SignalP"/>
    </source>
</evidence>